<gene>
    <name evidence="1" type="ORF">PES01_04260</name>
</gene>
<protein>
    <submittedName>
        <fullName evidence="1">Uncharacterized protein</fullName>
    </submittedName>
</protein>
<reference evidence="1 2" key="1">
    <citation type="submission" date="2019-07" db="EMBL/GenBank/DDBJ databases">
        <title>Whole genome shotgun sequence of Pseudoalteromonas espejiana NBRC 102222.</title>
        <authorList>
            <person name="Hosoyama A."/>
            <person name="Uohara A."/>
            <person name="Ohji S."/>
            <person name="Ichikawa N."/>
        </authorList>
    </citation>
    <scope>NUCLEOTIDE SEQUENCE [LARGE SCALE GENOMIC DNA]</scope>
    <source>
        <strain evidence="1 2">NBRC 102222</strain>
    </source>
</reference>
<name>A0A510XSH1_9GAMM</name>
<evidence type="ECO:0000313" key="2">
    <source>
        <dbReference type="Proteomes" id="UP000321419"/>
    </source>
</evidence>
<dbReference type="RefSeq" id="WP_089347335.1">
    <property type="nucleotide sequence ID" value="NZ_BJUM01000003.1"/>
</dbReference>
<accession>A0A510XSH1</accession>
<comment type="caution">
    <text evidence="1">The sequence shown here is derived from an EMBL/GenBank/DDBJ whole genome shotgun (WGS) entry which is preliminary data.</text>
</comment>
<dbReference type="AlphaFoldDB" id="A0A510XSH1"/>
<organism evidence="1 2">
    <name type="scientific">Pseudoalteromonas espejiana</name>
    <dbReference type="NCBI Taxonomy" id="28107"/>
    <lineage>
        <taxon>Bacteria</taxon>
        <taxon>Pseudomonadati</taxon>
        <taxon>Pseudomonadota</taxon>
        <taxon>Gammaproteobacteria</taxon>
        <taxon>Alteromonadales</taxon>
        <taxon>Pseudoalteromonadaceae</taxon>
        <taxon>Pseudoalteromonas</taxon>
    </lineage>
</organism>
<keyword evidence="2" id="KW-1185">Reference proteome</keyword>
<dbReference type="EMBL" id="BJUM01000003">
    <property type="protein sequence ID" value="GEK53581.1"/>
    <property type="molecule type" value="Genomic_DNA"/>
</dbReference>
<evidence type="ECO:0000313" key="1">
    <source>
        <dbReference type="EMBL" id="GEK53581.1"/>
    </source>
</evidence>
<proteinExistence type="predicted"/>
<dbReference type="Proteomes" id="UP000321419">
    <property type="component" value="Unassembled WGS sequence"/>
</dbReference>
<sequence length="60" mass="6513">MNSSLTTPQLKPIPRAVHFRANSNQVTAATGTTSKTNFAPQSLQSKQEQVQECVVILSNN</sequence>